<feature type="region of interest" description="Disordered" evidence="2">
    <location>
        <begin position="150"/>
        <end position="177"/>
    </location>
</feature>
<evidence type="ECO:0000256" key="2">
    <source>
        <dbReference type="SAM" id="MobiDB-lite"/>
    </source>
</evidence>
<dbReference type="AlphaFoldDB" id="A0A5D3AM40"/>
<comment type="caution">
    <text evidence="3">The sequence shown here is derived from an EMBL/GenBank/DDBJ whole genome shotgun (WGS) entry which is preliminary data.</text>
</comment>
<dbReference type="EMBL" id="NIDF01000544">
    <property type="protein sequence ID" value="TYJ51073.1"/>
    <property type="molecule type" value="Genomic_DNA"/>
</dbReference>
<evidence type="ECO:0000313" key="3">
    <source>
        <dbReference type="EMBL" id="TYJ51073.1"/>
    </source>
</evidence>
<reference evidence="3 4" key="1">
    <citation type="submission" date="2017-05" db="EMBL/GenBank/DDBJ databases">
        <title>The Genome Sequence of Tsuchiyaea wingfieldii DSM 27421.</title>
        <authorList>
            <person name="Cuomo C."/>
            <person name="Passer A."/>
            <person name="Billmyre B."/>
            <person name="Heitman J."/>
        </authorList>
    </citation>
    <scope>NUCLEOTIDE SEQUENCE [LARGE SCALE GENOMIC DNA]</scope>
    <source>
        <strain evidence="3 4">DSM 27421</strain>
    </source>
</reference>
<evidence type="ECO:0000313" key="4">
    <source>
        <dbReference type="Proteomes" id="UP000322245"/>
    </source>
</evidence>
<dbReference type="Proteomes" id="UP000322245">
    <property type="component" value="Unassembled WGS sequence"/>
</dbReference>
<gene>
    <name evidence="3" type="ORF">B9479_008377</name>
</gene>
<protein>
    <submittedName>
        <fullName evidence="3">Uncharacterized protein</fullName>
    </submittedName>
</protein>
<keyword evidence="4" id="KW-1185">Reference proteome</keyword>
<accession>A0A5D3AM40</accession>
<feature type="non-terminal residue" evidence="3">
    <location>
        <position position="1"/>
    </location>
</feature>
<organism evidence="3 4">
    <name type="scientific">Cryptococcus floricola</name>
    <dbReference type="NCBI Taxonomy" id="2591691"/>
    <lineage>
        <taxon>Eukaryota</taxon>
        <taxon>Fungi</taxon>
        <taxon>Dikarya</taxon>
        <taxon>Basidiomycota</taxon>
        <taxon>Agaricomycotina</taxon>
        <taxon>Tremellomycetes</taxon>
        <taxon>Tremellales</taxon>
        <taxon>Cryptococcaceae</taxon>
        <taxon>Cryptococcus</taxon>
    </lineage>
</organism>
<sequence>TRCRVMFLLWTPDLAPPLEDESECRQFYLSKSLHSSKVGVDSLASEASPLSAIFADNEKPPTMAECCDLIFHIANEMFGGVRMEMKAENLANQKELERFYHEKLAGERKEMEKKVRKTNEKSEKVMEENRTLKRQMILMRNDLRAKGMEIPSYLEDLSEGEEEEEEEDIDDEDSEDD</sequence>
<feature type="compositionally biased region" description="Acidic residues" evidence="2">
    <location>
        <begin position="156"/>
        <end position="177"/>
    </location>
</feature>
<proteinExistence type="predicted"/>
<keyword evidence="1" id="KW-0175">Coiled coil</keyword>
<evidence type="ECO:0000256" key="1">
    <source>
        <dbReference type="SAM" id="Coils"/>
    </source>
</evidence>
<feature type="coiled-coil region" evidence="1">
    <location>
        <begin position="101"/>
        <end position="135"/>
    </location>
</feature>
<name>A0A5D3AM40_9TREE</name>